<gene>
    <name evidence="6" type="ORF">GCM10007971_29780</name>
</gene>
<comment type="caution">
    <text evidence="6">The sequence shown here is derived from an EMBL/GenBank/DDBJ whole genome shotgun (WGS) entry which is preliminary data.</text>
</comment>
<evidence type="ECO:0000259" key="5">
    <source>
        <dbReference type="PROSITE" id="PS50893"/>
    </source>
</evidence>
<evidence type="ECO:0000256" key="1">
    <source>
        <dbReference type="ARBA" id="ARBA00022448"/>
    </source>
</evidence>
<dbReference type="Pfam" id="PF00005">
    <property type="entry name" value="ABC_tran"/>
    <property type="match status" value="1"/>
</dbReference>
<dbReference type="EMBL" id="BMOS01000026">
    <property type="protein sequence ID" value="GGN63157.1"/>
    <property type="molecule type" value="Genomic_DNA"/>
</dbReference>
<name>A0A917Y2B1_9BACI</name>
<dbReference type="SUPFAM" id="SSF52540">
    <property type="entry name" value="P-loop containing nucleoside triphosphate hydrolases"/>
    <property type="match status" value="1"/>
</dbReference>
<dbReference type="CDD" id="cd03214">
    <property type="entry name" value="ABC_Iron-Siderophores_B12_Hemin"/>
    <property type="match status" value="1"/>
</dbReference>
<evidence type="ECO:0000256" key="2">
    <source>
        <dbReference type="ARBA" id="ARBA00022741"/>
    </source>
</evidence>
<dbReference type="PANTHER" id="PTHR42794:SF1">
    <property type="entry name" value="HEMIN IMPORT ATP-BINDING PROTEIN HMUV"/>
    <property type="match status" value="1"/>
</dbReference>
<evidence type="ECO:0000313" key="7">
    <source>
        <dbReference type="Proteomes" id="UP000624041"/>
    </source>
</evidence>
<feature type="domain" description="ABC transporter" evidence="5">
    <location>
        <begin position="2"/>
        <end position="236"/>
    </location>
</feature>
<keyword evidence="7" id="KW-1185">Reference proteome</keyword>
<reference evidence="6" key="2">
    <citation type="submission" date="2020-09" db="EMBL/GenBank/DDBJ databases">
        <authorList>
            <person name="Sun Q."/>
            <person name="Ohkuma M."/>
        </authorList>
    </citation>
    <scope>NUCLEOTIDE SEQUENCE</scope>
    <source>
        <strain evidence="6">JCM 17251</strain>
    </source>
</reference>
<organism evidence="6 7">
    <name type="scientific">Oceanobacillus indicireducens</name>
    <dbReference type="NCBI Taxonomy" id="1004261"/>
    <lineage>
        <taxon>Bacteria</taxon>
        <taxon>Bacillati</taxon>
        <taxon>Bacillota</taxon>
        <taxon>Bacilli</taxon>
        <taxon>Bacillales</taxon>
        <taxon>Bacillaceae</taxon>
        <taxon>Oceanobacillus</taxon>
    </lineage>
</organism>
<sequence>MIDVSNLHVTLGDKQILKNINFHVAPGEFIGLIGPNGSGKTTLLKTIAQLITAKEGKIKIAGKDQKAYSHKEMARHLSYVPQDTHIDFNFNVKEVVSMGRHAHREFLQSNKADEEIIKEMMLATNTWRFRDDSILNLSGGQRQLVFIAKALAQDAPLILLDEPVSALDIYYQMHILKLLQALTSQGKTVVTVLHDLNLASRFSEKLLLLQNGEVRTFGHSNEVLTEKRLKETYHIDAKIRRDELIDALNVTPL</sequence>
<evidence type="ECO:0000256" key="3">
    <source>
        <dbReference type="ARBA" id="ARBA00022840"/>
    </source>
</evidence>
<dbReference type="GO" id="GO:0005524">
    <property type="term" value="F:ATP binding"/>
    <property type="evidence" value="ECO:0007669"/>
    <property type="project" value="UniProtKB-KW"/>
</dbReference>
<keyword evidence="3 6" id="KW-0067">ATP-binding</keyword>
<dbReference type="InterPro" id="IPR003593">
    <property type="entry name" value="AAA+_ATPase"/>
</dbReference>
<dbReference type="InterPro" id="IPR017871">
    <property type="entry name" value="ABC_transporter-like_CS"/>
</dbReference>
<dbReference type="GO" id="GO:0016887">
    <property type="term" value="F:ATP hydrolysis activity"/>
    <property type="evidence" value="ECO:0007669"/>
    <property type="project" value="InterPro"/>
</dbReference>
<dbReference type="InterPro" id="IPR027417">
    <property type="entry name" value="P-loop_NTPase"/>
</dbReference>
<dbReference type="PROSITE" id="PS00211">
    <property type="entry name" value="ABC_TRANSPORTER_1"/>
    <property type="match status" value="1"/>
</dbReference>
<dbReference type="AlphaFoldDB" id="A0A917Y2B1"/>
<keyword evidence="1" id="KW-0813">Transport</keyword>
<keyword evidence="2" id="KW-0547">Nucleotide-binding</keyword>
<dbReference type="Gene3D" id="3.40.50.300">
    <property type="entry name" value="P-loop containing nucleotide triphosphate hydrolases"/>
    <property type="match status" value="1"/>
</dbReference>
<dbReference type="SMART" id="SM00382">
    <property type="entry name" value="AAA"/>
    <property type="match status" value="1"/>
</dbReference>
<protein>
    <submittedName>
        <fullName evidence="6">Heme ABC transporter ATP-binding protein</fullName>
    </submittedName>
</protein>
<dbReference type="PANTHER" id="PTHR42794">
    <property type="entry name" value="HEMIN IMPORT ATP-BINDING PROTEIN HMUV"/>
    <property type="match status" value="1"/>
</dbReference>
<keyword evidence="4" id="KW-1278">Translocase</keyword>
<accession>A0A917Y2B1</accession>
<reference evidence="6" key="1">
    <citation type="journal article" date="2014" name="Int. J. Syst. Evol. Microbiol.">
        <title>Complete genome sequence of Corynebacterium casei LMG S-19264T (=DSM 44701T), isolated from a smear-ripened cheese.</title>
        <authorList>
            <consortium name="US DOE Joint Genome Institute (JGI-PGF)"/>
            <person name="Walter F."/>
            <person name="Albersmeier A."/>
            <person name="Kalinowski J."/>
            <person name="Ruckert C."/>
        </authorList>
    </citation>
    <scope>NUCLEOTIDE SEQUENCE</scope>
    <source>
        <strain evidence="6">JCM 17251</strain>
    </source>
</reference>
<dbReference type="Proteomes" id="UP000624041">
    <property type="component" value="Unassembled WGS sequence"/>
</dbReference>
<dbReference type="FunFam" id="3.40.50.300:FF:000134">
    <property type="entry name" value="Iron-enterobactin ABC transporter ATP-binding protein"/>
    <property type="match status" value="1"/>
</dbReference>
<evidence type="ECO:0000256" key="4">
    <source>
        <dbReference type="ARBA" id="ARBA00022967"/>
    </source>
</evidence>
<evidence type="ECO:0000313" key="6">
    <source>
        <dbReference type="EMBL" id="GGN63157.1"/>
    </source>
</evidence>
<dbReference type="InterPro" id="IPR003439">
    <property type="entry name" value="ABC_transporter-like_ATP-bd"/>
</dbReference>
<dbReference type="RefSeq" id="WP_188858525.1">
    <property type="nucleotide sequence ID" value="NZ_BMOS01000026.1"/>
</dbReference>
<proteinExistence type="predicted"/>
<dbReference type="PROSITE" id="PS50893">
    <property type="entry name" value="ABC_TRANSPORTER_2"/>
    <property type="match status" value="1"/>
</dbReference>